<proteinExistence type="predicted"/>
<feature type="compositionally biased region" description="Polar residues" evidence="1">
    <location>
        <begin position="340"/>
        <end position="357"/>
    </location>
</feature>
<feature type="compositionally biased region" description="Polar residues" evidence="1">
    <location>
        <begin position="390"/>
        <end position="417"/>
    </location>
</feature>
<keyword evidence="2" id="KW-1185">Reference proteome</keyword>
<feature type="compositionally biased region" description="Basic and acidic residues" evidence="1">
    <location>
        <begin position="224"/>
        <end position="238"/>
    </location>
</feature>
<feature type="compositionally biased region" description="Polar residues" evidence="1">
    <location>
        <begin position="100"/>
        <end position="113"/>
    </location>
</feature>
<feature type="compositionally biased region" description="Acidic residues" evidence="1">
    <location>
        <begin position="496"/>
        <end position="513"/>
    </location>
</feature>
<feature type="compositionally biased region" description="Basic and acidic residues" evidence="1">
    <location>
        <begin position="318"/>
        <end position="339"/>
    </location>
</feature>
<feature type="compositionally biased region" description="Polar residues" evidence="1">
    <location>
        <begin position="243"/>
        <end position="255"/>
    </location>
</feature>
<evidence type="ECO:0000313" key="3">
    <source>
        <dbReference type="RefSeq" id="XP_027330173.1"/>
    </source>
</evidence>
<accession>A0A8B8JH94</accession>
<feature type="compositionally biased region" description="Basic and acidic residues" evidence="1">
    <location>
        <begin position="136"/>
        <end position="156"/>
    </location>
</feature>
<feature type="compositionally biased region" description="Basic and acidic residues" evidence="1">
    <location>
        <begin position="22"/>
        <end position="31"/>
    </location>
</feature>
<dbReference type="GeneID" id="113846289"/>
<reference evidence="2" key="1">
    <citation type="journal article" date="2019" name="Toxins">
        <title>Detection of Abrin-Like and Prepropulchellin-Like Toxin Genes and Transcripts Using Whole Genome Sequencing and Full-Length Transcript Sequencing of Abrus precatorius.</title>
        <authorList>
            <person name="Hovde B.T."/>
            <person name="Daligault H.E."/>
            <person name="Hanschen E.R."/>
            <person name="Kunde Y.A."/>
            <person name="Johnson M.B."/>
            <person name="Starkenburg S.R."/>
            <person name="Johnson S.L."/>
        </authorList>
    </citation>
    <scope>NUCLEOTIDE SEQUENCE [LARGE SCALE GENOMIC DNA]</scope>
</reference>
<dbReference type="AlphaFoldDB" id="A0A8B8JH94"/>
<feature type="region of interest" description="Disordered" evidence="1">
    <location>
        <begin position="389"/>
        <end position="417"/>
    </location>
</feature>
<dbReference type="PANTHER" id="PTHR33472">
    <property type="entry name" value="OS01G0106600 PROTEIN"/>
    <property type="match status" value="1"/>
</dbReference>
<sequence>MAQRKQSLRFRIPWLSGPSESFSRRLKDKPKSPPHADTNIPIQRPSKPSVITPSELYPPSPTKTHETASKAEPQTQSPPHPTHPPSPSPHAQSPSHVHIASSSPKTQPLQSPPHNGAMQVPKPAAEETTPATSFSEQEREKMVLSEPKQEEPELKVRSPLRTTPKSPEPYSSQQVSFVPSSFPVSKTEPPFEPHPSSSLTSEHTNEVLKPQAEETTSPASPTPQEEKEKIAQETEVPKMKSPLKTTPKSPENLSAQPAAITGDEQRSTTPNSPLEIQSKFLQHEEKEKVVDENTKAKRKDRDKTTTPEAPLEAQSKFLQHEEKEKEVHETTKAERKGKETITTPKPTQHTIAFASGTTTKAKDSFAKVFRADKKPHAAQRETVERKVMFVTSNPSGKDTRVVSSTEEGTRNVSSITPETSVVEKAPLQKGIKDDITKFVHKLTASVHDPTQPLDDKQFSVITLAGDNRGAKMHVGSESAKKDGSIHIHRAYKTDPEESNEVNTDGEENNEEDLEEDDEVGMAYVNSNIQSINNSLMFHGSINERDPGVQVTLPQKPSESIKPNDKPVLKTQRTQLNINRAEKLTYQPTVKRSLRGLFPEPNASGPDDHPRSQGCKFSCDDIEDIHIL</sequence>
<dbReference type="PANTHER" id="PTHR33472:SF24">
    <property type="entry name" value="VEGETATIVE CELL WALL PROTEIN GP1-LIKE"/>
    <property type="match status" value="1"/>
</dbReference>
<dbReference type="KEGG" id="aprc:113846289"/>
<organism evidence="2 3">
    <name type="scientific">Abrus precatorius</name>
    <name type="common">Indian licorice</name>
    <name type="synonym">Glycine abrus</name>
    <dbReference type="NCBI Taxonomy" id="3816"/>
    <lineage>
        <taxon>Eukaryota</taxon>
        <taxon>Viridiplantae</taxon>
        <taxon>Streptophyta</taxon>
        <taxon>Embryophyta</taxon>
        <taxon>Tracheophyta</taxon>
        <taxon>Spermatophyta</taxon>
        <taxon>Magnoliopsida</taxon>
        <taxon>eudicotyledons</taxon>
        <taxon>Gunneridae</taxon>
        <taxon>Pentapetalae</taxon>
        <taxon>rosids</taxon>
        <taxon>fabids</taxon>
        <taxon>Fabales</taxon>
        <taxon>Fabaceae</taxon>
        <taxon>Papilionoideae</taxon>
        <taxon>50 kb inversion clade</taxon>
        <taxon>NPAAA clade</taxon>
        <taxon>indigoferoid/millettioid clade</taxon>
        <taxon>Abreae</taxon>
        <taxon>Abrus</taxon>
    </lineage>
</organism>
<dbReference type="OrthoDB" id="1709592at2759"/>
<feature type="compositionally biased region" description="Polar residues" evidence="1">
    <location>
        <begin position="213"/>
        <end position="223"/>
    </location>
</feature>
<name>A0A8B8JH94_ABRPR</name>
<dbReference type="Proteomes" id="UP000694853">
    <property type="component" value="Unplaced"/>
</dbReference>
<evidence type="ECO:0000256" key="1">
    <source>
        <dbReference type="SAM" id="MobiDB-lite"/>
    </source>
</evidence>
<feature type="region of interest" description="Disordered" evidence="1">
    <location>
        <begin position="1"/>
        <end position="357"/>
    </location>
</feature>
<feature type="compositionally biased region" description="Low complexity" evidence="1">
    <location>
        <begin position="171"/>
        <end position="185"/>
    </location>
</feature>
<feature type="compositionally biased region" description="Basic and acidic residues" evidence="1">
    <location>
        <begin position="281"/>
        <end position="305"/>
    </location>
</feature>
<dbReference type="RefSeq" id="XP_027330173.1">
    <property type="nucleotide sequence ID" value="XM_027474372.1"/>
</dbReference>
<evidence type="ECO:0000313" key="2">
    <source>
        <dbReference type="Proteomes" id="UP000694853"/>
    </source>
</evidence>
<reference evidence="3" key="2">
    <citation type="submission" date="2025-08" db="UniProtKB">
        <authorList>
            <consortium name="RefSeq"/>
        </authorList>
    </citation>
    <scope>IDENTIFICATION</scope>
    <source>
        <tissue evidence="3">Young leaves</tissue>
    </source>
</reference>
<protein>
    <submittedName>
        <fullName evidence="3">Proteoglycan 4-like</fullName>
    </submittedName>
</protein>
<feature type="region of interest" description="Disordered" evidence="1">
    <location>
        <begin position="490"/>
        <end position="513"/>
    </location>
</feature>
<gene>
    <name evidence="3" type="primary">LOC113846289</name>
</gene>
<feature type="compositionally biased region" description="Pro residues" evidence="1">
    <location>
        <begin position="76"/>
        <end position="88"/>
    </location>
</feature>
<feature type="region of interest" description="Disordered" evidence="1">
    <location>
        <begin position="594"/>
        <end position="615"/>
    </location>
</feature>